<dbReference type="EMBL" id="JAPVEB010000003">
    <property type="protein sequence ID" value="KAJ5270531.1"/>
    <property type="molecule type" value="Genomic_DNA"/>
</dbReference>
<keyword evidence="3" id="KW-1185">Reference proteome</keyword>
<name>A0ABQ8WKQ0_PENCH</name>
<protein>
    <submittedName>
        <fullName evidence="2">Uncharacterized protein</fullName>
    </submittedName>
</protein>
<feature type="compositionally biased region" description="Basic and acidic residues" evidence="1">
    <location>
        <begin position="57"/>
        <end position="71"/>
    </location>
</feature>
<evidence type="ECO:0000256" key="1">
    <source>
        <dbReference type="SAM" id="MobiDB-lite"/>
    </source>
</evidence>
<evidence type="ECO:0000313" key="3">
    <source>
        <dbReference type="Proteomes" id="UP001220256"/>
    </source>
</evidence>
<dbReference type="Proteomes" id="UP001220256">
    <property type="component" value="Unassembled WGS sequence"/>
</dbReference>
<accession>A0ABQ8WKQ0</accession>
<sequence>MCSIILDCHGRNRNAGTGTARWSLDGHHGLCDEAQRHESDVSDIPRTCPVSKAINASRDETYRASASREKVPFPQKDLNSEGEQQGWLYPATQIERAVAITSLDNQPSH</sequence>
<feature type="region of interest" description="Disordered" evidence="1">
    <location>
        <begin position="57"/>
        <end position="84"/>
    </location>
</feature>
<comment type="caution">
    <text evidence="2">The sequence shown here is derived from an EMBL/GenBank/DDBJ whole genome shotgun (WGS) entry which is preliminary data.</text>
</comment>
<gene>
    <name evidence="2" type="ORF">N7505_006289</name>
</gene>
<evidence type="ECO:0000313" key="2">
    <source>
        <dbReference type="EMBL" id="KAJ5270531.1"/>
    </source>
</evidence>
<proteinExistence type="predicted"/>
<reference evidence="2 3" key="1">
    <citation type="journal article" date="2023" name="IMA Fungus">
        <title>Comparative genomic study of the Penicillium genus elucidates a diverse pangenome and 15 lateral gene transfer events.</title>
        <authorList>
            <person name="Petersen C."/>
            <person name="Sorensen T."/>
            <person name="Nielsen M.R."/>
            <person name="Sondergaard T.E."/>
            <person name="Sorensen J.L."/>
            <person name="Fitzpatrick D.A."/>
            <person name="Frisvad J.C."/>
            <person name="Nielsen K.L."/>
        </authorList>
    </citation>
    <scope>NUCLEOTIDE SEQUENCE [LARGE SCALE GENOMIC DNA]</scope>
    <source>
        <strain evidence="2 3">IBT 3361</strain>
    </source>
</reference>
<organism evidence="2 3">
    <name type="scientific">Penicillium chrysogenum</name>
    <name type="common">Penicillium notatum</name>
    <dbReference type="NCBI Taxonomy" id="5076"/>
    <lineage>
        <taxon>Eukaryota</taxon>
        <taxon>Fungi</taxon>
        <taxon>Dikarya</taxon>
        <taxon>Ascomycota</taxon>
        <taxon>Pezizomycotina</taxon>
        <taxon>Eurotiomycetes</taxon>
        <taxon>Eurotiomycetidae</taxon>
        <taxon>Eurotiales</taxon>
        <taxon>Aspergillaceae</taxon>
        <taxon>Penicillium</taxon>
        <taxon>Penicillium chrysogenum species complex</taxon>
    </lineage>
</organism>